<proteinExistence type="predicted"/>
<name>A0A0B6Z727_9EUPU</name>
<sequence length="130" mass="14561">RSIPMGALQLSHIEETHAPADSGSTSHAGISPAPVYGRHLSLQELFEEANRHQQQEEAKVEQQLQQQIPASRVARSDNRSNENRDPIAELEAYCKNILNIGSPQYDYKLQPKQNAYIANVILPNGQRYEG</sequence>
<evidence type="ECO:0000256" key="1">
    <source>
        <dbReference type="SAM" id="MobiDB-lite"/>
    </source>
</evidence>
<feature type="compositionally biased region" description="Basic and acidic residues" evidence="1">
    <location>
        <begin position="74"/>
        <end position="87"/>
    </location>
</feature>
<evidence type="ECO:0000313" key="2">
    <source>
        <dbReference type="EMBL" id="CEK63480.1"/>
    </source>
</evidence>
<feature type="compositionally biased region" description="Basic and acidic residues" evidence="1">
    <location>
        <begin position="49"/>
        <end position="60"/>
    </location>
</feature>
<reference evidence="2" key="1">
    <citation type="submission" date="2014-12" db="EMBL/GenBank/DDBJ databases">
        <title>Insight into the proteome of Arion vulgaris.</title>
        <authorList>
            <person name="Aradska J."/>
            <person name="Bulat T."/>
            <person name="Smidak R."/>
            <person name="Sarate P."/>
            <person name="Gangsoo J."/>
            <person name="Sialana F."/>
            <person name="Bilban M."/>
            <person name="Lubec G."/>
        </authorList>
    </citation>
    <scope>NUCLEOTIDE SEQUENCE</scope>
    <source>
        <tissue evidence="2">Skin</tissue>
    </source>
</reference>
<dbReference type="EMBL" id="HACG01016615">
    <property type="protein sequence ID" value="CEK63480.1"/>
    <property type="molecule type" value="Transcribed_RNA"/>
</dbReference>
<accession>A0A0B6Z727</accession>
<feature type="region of interest" description="Disordered" evidence="1">
    <location>
        <begin position="1"/>
        <end position="34"/>
    </location>
</feature>
<feature type="region of interest" description="Disordered" evidence="1">
    <location>
        <begin position="49"/>
        <end position="87"/>
    </location>
</feature>
<feature type="non-terminal residue" evidence="2">
    <location>
        <position position="130"/>
    </location>
</feature>
<organism evidence="2">
    <name type="scientific">Arion vulgaris</name>
    <dbReference type="NCBI Taxonomy" id="1028688"/>
    <lineage>
        <taxon>Eukaryota</taxon>
        <taxon>Metazoa</taxon>
        <taxon>Spiralia</taxon>
        <taxon>Lophotrochozoa</taxon>
        <taxon>Mollusca</taxon>
        <taxon>Gastropoda</taxon>
        <taxon>Heterobranchia</taxon>
        <taxon>Euthyneura</taxon>
        <taxon>Panpulmonata</taxon>
        <taxon>Eupulmonata</taxon>
        <taxon>Stylommatophora</taxon>
        <taxon>Helicina</taxon>
        <taxon>Arionoidea</taxon>
        <taxon>Arionidae</taxon>
        <taxon>Arion</taxon>
    </lineage>
</organism>
<protein>
    <submittedName>
        <fullName evidence="2">Uncharacterized protein</fullName>
    </submittedName>
</protein>
<gene>
    <name evidence="2" type="primary">ORF48439</name>
</gene>
<dbReference type="AlphaFoldDB" id="A0A0B6Z727"/>
<feature type="non-terminal residue" evidence="2">
    <location>
        <position position="1"/>
    </location>
</feature>